<sequence length="151" mass="17292">MTDKHWIATSIAGLILLLAILAACFVRTSDGTPVTTATQNTTSQRSESSDTYNVKRPVRETHTKDVTYTVMTPVREQRTRTISYTVMTVVREDRTKIDPITGDEITYTVARHVPEQREKTIQYVVKNMVPVQHQKTVEYQTVRFETTQVSR</sequence>
<gene>
    <name evidence="2" type="ORF">Q31b_50230</name>
</gene>
<keyword evidence="3" id="KW-1185">Reference proteome</keyword>
<proteinExistence type="predicted"/>
<accession>A0A5C6DM67</accession>
<name>A0A5C6DM67_9BACT</name>
<protein>
    <submittedName>
        <fullName evidence="2">Uncharacterized protein</fullName>
    </submittedName>
</protein>
<evidence type="ECO:0000313" key="3">
    <source>
        <dbReference type="Proteomes" id="UP000315471"/>
    </source>
</evidence>
<feature type="region of interest" description="Disordered" evidence="1">
    <location>
        <begin position="32"/>
        <end position="51"/>
    </location>
</feature>
<dbReference type="Proteomes" id="UP000315471">
    <property type="component" value="Unassembled WGS sequence"/>
</dbReference>
<evidence type="ECO:0000256" key="1">
    <source>
        <dbReference type="SAM" id="MobiDB-lite"/>
    </source>
</evidence>
<organism evidence="2 3">
    <name type="scientific">Novipirellula aureliae</name>
    <dbReference type="NCBI Taxonomy" id="2527966"/>
    <lineage>
        <taxon>Bacteria</taxon>
        <taxon>Pseudomonadati</taxon>
        <taxon>Planctomycetota</taxon>
        <taxon>Planctomycetia</taxon>
        <taxon>Pirellulales</taxon>
        <taxon>Pirellulaceae</taxon>
        <taxon>Novipirellula</taxon>
    </lineage>
</organism>
<dbReference type="AlphaFoldDB" id="A0A5C6DM67"/>
<dbReference type="EMBL" id="SJPY01000008">
    <property type="protein sequence ID" value="TWU36741.1"/>
    <property type="molecule type" value="Genomic_DNA"/>
</dbReference>
<dbReference type="OrthoDB" id="242036at2"/>
<dbReference type="Pfam" id="PF07639">
    <property type="entry name" value="YTV"/>
    <property type="match status" value="1"/>
</dbReference>
<evidence type="ECO:0000313" key="2">
    <source>
        <dbReference type="EMBL" id="TWU36741.1"/>
    </source>
</evidence>
<comment type="caution">
    <text evidence="2">The sequence shown here is derived from an EMBL/GenBank/DDBJ whole genome shotgun (WGS) entry which is preliminary data.</text>
</comment>
<dbReference type="InterPro" id="IPR011521">
    <property type="entry name" value="YTV"/>
</dbReference>
<dbReference type="PROSITE" id="PS51257">
    <property type="entry name" value="PROKAR_LIPOPROTEIN"/>
    <property type="match status" value="1"/>
</dbReference>
<dbReference type="RefSeq" id="WP_146602114.1">
    <property type="nucleotide sequence ID" value="NZ_SJPY01000008.1"/>
</dbReference>
<reference evidence="2 3" key="1">
    <citation type="submission" date="2019-02" db="EMBL/GenBank/DDBJ databases">
        <title>Deep-cultivation of Planctomycetes and their phenomic and genomic characterization uncovers novel biology.</title>
        <authorList>
            <person name="Wiegand S."/>
            <person name="Jogler M."/>
            <person name="Boedeker C."/>
            <person name="Pinto D."/>
            <person name="Vollmers J."/>
            <person name="Rivas-Marin E."/>
            <person name="Kohn T."/>
            <person name="Peeters S.H."/>
            <person name="Heuer A."/>
            <person name="Rast P."/>
            <person name="Oberbeckmann S."/>
            <person name="Bunk B."/>
            <person name="Jeske O."/>
            <person name="Meyerdierks A."/>
            <person name="Storesund J.E."/>
            <person name="Kallscheuer N."/>
            <person name="Luecker S."/>
            <person name="Lage O.M."/>
            <person name="Pohl T."/>
            <person name="Merkel B.J."/>
            <person name="Hornburger P."/>
            <person name="Mueller R.-W."/>
            <person name="Bruemmer F."/>
            <person name="Labrenz M."/>
            <person name="Spormann A.M."/>
            <person name="Op Den Camp H."/>
            <person name="Overmann J."/>
            <person name="Amann R."/>
            <person name="Jetten M.S.M."/>
            <person name="Mascher T."/>
            <person name="Medema M.H."/>
            <person name="Devos D.P."/>
            <person name="Kaster A.-K."/>
            <person name="Ovreas L."/>
            <person name="Rohde M."/>
            <person name="Galperin M.Y."/>
            <person name="Jogler C."/>
        </authorList>
    </citation>
    <scope>NUCLEOTIDE SEQUENCE [LARGE SCALE GENOMIC DNA]</scope>
    <source>
        <strain evidence="2 3">Q31b</strain>
    </source>
</reference>